<dbReference type="Pfam" id="PF00664">
    <property type="entry name" value="ABC_membrane"/>
    <property type="match status" value="2"/>
</dbReference>
<keyword evidence="2" id="KW-0813">Transport</keyword>
<keyword evidence="7 9" id="KW-0472">Membrane</keyword>
<dbReference type="OMA" id="TFWACLT"/>
<dbReference type="eggNOG" id="KOG0055">
    <property type="taxonomic scope" value="Eukaryota"/>
</dbReference>
<gene>
    <name evidence="12" type="ORF">G210_4389</name>
</gene>
<dbReference type="CDD" id="cd03228">
    <property type="entry name" value="ABCC_MRP_Like"/>
    <property type="match status" value="1"/>
</dbReference>
<dbReference type="InterPro" id="IPR017871">
    <property type="entry name" value="ABC_transporter-like_CS"/>
</dbReference>
<dbReference type="InterPro" id="IPR039421">
    <property type="entry name" value="Type_1_exporter"/>
</dbReference>
<evidence type="ECO:0000313" key="13">
    <source>
        <dbReference type="Proteomes" id="UP000011777"/>
    </source>
</evidence>
<evidence type="ECO:0000259" key="11">
    <source>
        <dbReference type="PROSITE" id="PS50929"/>
    </source>
</evidence>
<feature type="domain" description="ABC transmembrane type-1" evidence="11">
    <location>
        <begin position="677"/>
        <end position="964"/>
    </location>
</feature>
<dbReference type="SUPFAM" id="SSF90123">
    <property type="entry name" value="ABC transporter transmembrane region"/>
    <property type="match status" value="2"/>
</dbReference>
<dbReference type="GO" id="GO:0015421">
    <property type="term" value="F:ABC-type oligopeptide transporter activity"/>
    <property type="evidence" value="ECO:0007669"/>
    <property type="project" value="TreeGrafter"/>
</dbReference>
<dbReference type="GO" id="GO:0016020">
    <property type="term" value="C:membrane"/>
    <property type="evidence" value="ECO:0007669"/>
    <property type="project" value="UniProtKB-SubCell"/>
</dbReference>
<dbReference type="InterPro" id="IPR027417">
    <property type="entry name" value="P-loop_NTPase"/>
</dbReference>
<dbReference type="PANTHER" id="PTHR43394">
    <property type="entry name" value="ATP-DEPENDENT PERMEASE MDL1, MITOCHONDRIAL"/>
    <property type="match status" value="1"/>
</dbReference>
<feature type="region of interest" description="Disordered" evidence="8">
    <location>
        <begin position="597"/>
        <end position="619"/>
    </location>
</feature>
<dbReference type="OrthoDB" id="6500128at2759"/>
<dbReference type="PROSITE" id="PS50893">
    <property type="entry name" value="ABC_TRANSPORTER_2"/>
    <property type="match status" value="2"/>
</dbReference>
<comment type="subcellular location">
    <subcellularLocation>
        <location evidence="1">Membrane</location>
        <topology evidence="1">Multi-pass membrane protein</topology>
    </subcellularLocation>
</comment>
<dbReference type="STRING" id="1245528.M3IGP4"/>
<keyword evidence="13" id="KW-1185">Reference proteome</keyword>
<protein>
    <recommendedName>
        <fullName evidence="14">Alpha-factor-transporting ATPase</fullName>
    </recommendedName>
</protein>
<accession>M3IGP4</accession>
<name>M3IGP4_CANMX</name>
<keyword evidence="6 9" id="KW-1133">Transmembrane helix</keyword>
<evidence type="ECO:0000313" key="12">
    <source>
        <dbReference type="EMBL" id="EMG45436.1"/>
    </source>
</evidence>
<feature type="transmembrane region" description="Helical" evidence="9">
    <location>
        <begin position="189"/>
        <end position="208"/>
    </location>
</feature>
<evidence type="ECO:0008006" key="14">
    <source>
        <dbReference type="Google" id="ProtNLM"/>
    </source>
</evidence>
<evidence type="ECO:0000256" key="4">
    <source>
        <dbReference type="ARBA" id="ARBA00022741"/>
    </source>
</evidence>
<dbReference type="InterPro" id="IPR011527">
    <property type="entry name" value="ABC1_TM_dom"/>
</dbReference>
<feature type="domain" description="ABC transporter" evidence="10">
    <location>
        <begin position="364"/>
        <end position="599"/>
    </location>
</feature>
<evidence type="ECO:0000256" key="6">
    <source>
        <dbReference type="ARBA" id="ARBA00022989"/>
    </source>
</evidence>
<feature type="domain" description="ABC transporter" evidence="10">
    <location>
        <begin position="999"/>
        <end position="1237"/>
    </location>
</feature>
<dbReference type="Gene3D" id="1.20.1560.10">
    <property type="entry name" value="ABC transporter type 1, transmembrane domain"/>
    <property type="match status" value="1"/>
</dbReference>
<feature type="transmembrane region" description="Helical" evidence="9">
    <location>
        <begin position="792"/>
        <end position="816"/>
    </location>
</feature>
<dbReference type="AlphaFoldDB" id="M3IGP4"/>
<evidence type="ECO:0000256" key="3">
    <source>
        <dbReference type="ARBA" id="ARBA00022692"/>
    </source>
</evidence>
<evidence type="ECO:0000256" key="2">
    <source>
        <dbReference type="ARBA" id="ARBA00022448"/>
    </source>
</evidence>
<feature type="transmembrane region" description="Helical" evidence="9">
    <location>
        <begin position="822"/>
        <end position="843"/>
    </location>
</feature>
<keyword evidence="3 9" id="KW-0812">Transmembrane</keyword>
<evidence type="ECO:0000256" key="8">
    <source>
        <dbReference type="SAM" id="MobiDB-lite"/>
    </source>
</evidence>
<sequence>MKESYEKEPFSDSDVGDDLEVDPSKNVFMFIDIKKDWPILSLGFFLMAASAIATPLNTLYYGKIMGKLSQYYQDEFEYRPFIAEIGKLCGILIGIGAGKMLLVSAGMFTWLKFGEIQQSRARAQIFQKILHEPTSWYDLNTNLMGEVTQVNRCIEELRAGNGEIMGNIVQTIGLIIALVVMSFYQSWSITLIIMASAPVMALIGWYFGRLTYKAQERENEYTAQASKILDWCLVNPIIVRIFNGKYVELAKFKEIVNASAKSYYKLANAIAGNTGTLKFLTLMMFVQGFWFGNHLLQIGKITIEELFTCFSSCLMLGQTISGITEMLAVLNVAHAAAGKIAKYLQTDQEDSRRLVYPTYDVGDIQFRNVSFKYPSRDERILKNVSFEIQQNRFNYIIGKSGAGKSTIPLLLVNLYPKMSGSIHVDGVSIEALDEKYIARNITLLQQNPIMFNNKTIHENIAIGVVDDYEDLSEVPPHLVKEAADFALLSDLDLDMKINSSSLSGGQQQRISIARAYLKNSAVLVMDESFSALDNQNKDIIFERIKKWRRGKTTIFITHEYDHIEDNDFVIFMEHGHVKNQGNFINFKNDEIVKNFAKHSTDTSSKPPSTVKPQPQPRKRKSVIYNYKTNPYILKDLELNSTEVDPDKKEEEEDENLMGVLAILKYCSSSISKKWLVVIGIIVSILEGAASPIFSFCFSKLLTISMDASIGNDVTKAILIWSCIALSVAAFTGGASYASDFILSYASETWVVSLRKMCFDKINNQDMSFFTSEIEPAEITTLLMNDARDLRSLVSSFLSLAANLVTMVLVGIIWSIISGWKLALVGISFVPLVFLITAAYGRILESAEDNYKKSVVSLETHLHQTITTIKTIRIFHMQRYFEQCFNDHLSNLNGVGIYRAFQTGIGFSISDLCAAIAQGVILFYGMQLTGHFEYSYGQLLQVVTLLTFTLTNASSLINQLPEIARGQRAGTFIVKLLESTPISKVENEGSLTPKPNYSAVQFNHVSFAYPSKPQELKLKNVTFEIMQKKTVGIVGESGSGKSTIISILLRLYGCKDVQIFKEDISEVDIDWLRETISIVPQFPKFFDGSIYENLIYGMNPVKKISQNEIIHVLKLVGIYEFILSLPEGIHTSIGEGSNSLVSGGQLQRLSIARALLRKPQILIFDECTSNLDPVNTKHIIELMETLNGKFTILFITHDKEMMRIADNLIVLKDGQVVEQGSYLQLMSLSNGELARITRSSL</sequence>
<dbReference type="InterPro" id="IPR036640">
    <property type="entry name" value="ABC1_TM_sf"/>
</dbReference>
<evidence type="ECO:0000256" key="5">
    <source>
        <dbReference type="ARBA" id="ARBA00022840"/>
    </source>
</evidence>
<dbReference type="GO" id="GO:0005737">
    <property type="term" value="C:cytoplasm"/>
    <property type="evidence" value="ECO:0007669"/>
    <property type="project" value="UniProtKB-ARBA"/>
</dbReference>
<evidence type="ECO:0000256" key="7">
    <source>
        <dbReference type="ARBA" id="ARBA00023136"/>
    </source>
</evidence>
<dbReference type="InterPro" id="IPR003439">
    <property type="entry name" value="ABC_transporter-like_ATP-bd"/>
</dbReference>
<dbReference type="GO" id="GO:0005524">
    <property type="term" value="F:ATP binding"/>
    <property type="evidence" value="ECO:0007669"/>
    <property type="project" value="UniProtKB-KW"/>
</dbReference>
<dbReference type="PROSITE" id="PS00211">
    <property type="entry name" value="ABC_TRANSPORTER_1"/>
    <property type="match status" value="2"/>
</dbReference>
<dbReference type="PROSITE" id="PS50929">
    <property type="entry name" value="ABC_TM1F"/>
    <property type="match status" value="2"/>
</dbReference>
<organism evidence="12 13">
    <name type="scientific">Candida maltosa (strain Xu316)</name>
    <name type="common">Yeast</name>
    <dbReference type="NCBI Taxonomy" id="1245528"/>
    <lineage>
        <taxon>Eukaryota</taxon>
        <taxon>Fungi</taxon>
        <taxon>Dikarya</taxon>
        <taxon>Ascomycota</taxon>
        <taxon>Saccharomycotina</taxon>
        <taxon>Pichiomycetes</taxon>
        <taxon>Debaryomycetaceae</taxon>
        <taxon>Candida/Lodderomyces clade</taxon>
        <taxon>Candida</taxon>
    </lineage>
</organism>
<feature type="transmembrane region" description="Helical" evidence="9">
    <location>
        <begin position="164"/>
        <end position="183"/>
    </location>
</feature>
<feature type="domain" description="ABC transmembrane type-1" evidence="11">
    <location>
        <begin position="42"/>
        <end position="330"/>
    </location>
</feature>
<feature type="transmembrane region" description="Helical" evidence="9">
    <location>
        <begin position="39"/>
        <end position="61"/>
    </location>
</feature>
<dbReference type="Gene3D" id="3.40.50.300">
    <property type="entry name" value="P-loop containing nucleotide triphosphate hydrolases"/>
    <property type="match status" value="2"/>
</dbReference>
<feature type="transmembrane region" description="Helical" evidence="9">
    <location>
        <begin position="717"/>
        <end position="737"/>
    </location>
</feature>
<feature type="compositionally biased region" description="Polar residues" evidence="8">
    <location>
        <begin position="601"/>
        <end position="612"/>
    </location>
</feature>
<dbReference type="PANTHER" id="PTHR43394:SF1">
    <property type="entry name" value="ATP-BINDING CASSETTE SUB-FAMILY B MEMBER 10, MITOCHONDRIAL"/>
    <property type="match status" value="1"/>
</dbReference>
<dbReference type="FunFam" id="3.40.50.300:FF:000604">
    <property type="entry name" value="ABC transporter B family member 28"/>
    <property type="match status" value="1"/>
</dbReference>
<dbReference type="SMART" id="SM00382">
    <property type="entry name" value="AAA"/>
    <property type="match status" value="2"/>
</dbReference>
<reference evidence="12 13" key="1">
    <citation type="submission" date="2013-02" db="EMBL/GenBank/DDBJ databases">
        <title>Genome sequence of Candida maltosa Xu316, a potential industrial strain for xylitol and ethanol production.</title>
        <authorList>
            <person name="Yu J."/>
            <person name="Wang Q."/>
            <person name="Geng X."/>
            <person name="Bao W."/>
            <person name="He P."/>
            <person name="Cai J."/>
        </authorList>
    </citation>
    <scope>NUCLEOTIDE SEQUENCE [LARGE SCALE GENOMIC DNA]</scope>
    <source>
        <strain evidence="13">Xu316</strain>
    </source>
</reference>
<feature type="transmembrane region" description="Helical" evidence="9">
    <location>
        <begin position="81"/>
        <end position="102"/>
    </location>
</feature>
<evidence type="ECO:0000256" key="1">
    <source>
        <dbReference type="ARBA" id="ARBA00004141"/>
    </source>
</evidence>
<feature type="transmembrane region" description="Helical" evidence="9">
    <location>
        <begin position="674"/>
        <end position="697"/>
    </location>
</feature>
<evidence type="ECO:0000256" key="9">
    <source>
        <dbReference type="SAM" id="Phobius"/>
    </source>
</evidence>
<dbReference type="InterPro" id="IPR003593">
    <property type="entry name" value="AAA+_ATPase"/>
</dbReference>
<dbReference type="GO" id="GO:0016887">
    <property type="term" value="F:ATP hydrolysis activity"/>
    <property type="evidence" value="ECO:0007669"/>
    <property type="project" value="InterPro"/>
</dbReference>
<dbReference type="CDD" id="cd18578">
    <property type="entry name" value="ABC_6TM_Pgp_ABCB1_D2_like"/>
    <property type="match status" value="1"/>
</dbReference>
<proteinExistence type="predicted"/>
<evidence type="ECO:0000259" key="10">
    <source>
        <dbReference type="PROSITE" id="PS50893"/>
    </source>
</evidence>
<keyword evidence="4" id="KW-0547">Nucleotide-binding</keyword>
<dbReference type="CDD" id="cd18577">
    <property type="entry name" value="ABC_6TM_Pgp_ABCB1_D1_like"/>
    <property type="match status" value="1"/>
</dbReference>
<dbReference type="Pfam" id="PF00005">
    <property type="entry name" value="ABC_tran"/>
    <property type="match status" value="2"/>
</dbReference>
<feature type="transmembrane region" description="Helical" evidence="9">
    <location>
        <begin position="904"/>
        <end position="925"/>
    </location>
</feature>
<dbReference type="Proteomes" id="UP000011777">
    <property type="component" value="Unassembled WGS sequence"/>
</dbReference>
<comment type="caution">
    <text evidence="12">The sequence shown here is derived from an EMBL/GenBank/DDBJ whole genome shotgun (WGS) entry which is preliminary data.</text>
</comment>
<keyword evidence="5" id="KW-0067">ATP-binding</keyword>
<dbReference type="SUPFAM" id="SSF52540">
    <property type="entry name" value="P-loop containing nucleoside triphosphate hydrolases"/>
    <property type="match status" value="2"/>
</dbReference>
<dbReference type="EMBL" id="AOGT01002466">
    <property type="protein sequence ID" value="EMG45436.1"/>
    <property type="molecule type" value="Genomic_DNA"/>
</dbReference>
<dbReference type="HOGENOM" id="CLU_000604_17_8_1"/>